<dbReference type="Gene3D" id="3.40.630.30">
    <property type="match status" value="1"/>
</dbReference>
<dbReference type="EMBL" id="FPBH01000005">
    <property type="protein sequence ID" value="SFT91112.1"/>
    <property type="molecule type" value="Genomic_DNA"/>
</dbReference>
<feature type="domain" description="N-acetyltransferase" evidence="1">
    <location>
        <begin position="123"/>
        <end position="266"/>
    </location>
</feature>
<evidence type="ECO:0000313" key="2">
    <source>
        <dbReference type="EMBL" id="SFT91112.1"/>
    </source>
</evidence>
<dbReference type="SUPFAM" id="SSF55729">
    <property type="entry name" value="Acyl-CoA N-acyltransferases (Nat)"/>
    <property type="match status" value="1"/>
</dbReference>
<keyword evidence="2" id="KW-0808">Transferase</keyword>
<evidence type="ECO:0000313" key="3">
    <source>
        <dbReference type="Proteomes" id="UP000198844"/>
    </source>
</evidence>
<dbReference type="RefSeq" id="WP_093634220.1">
    <property type="nucleotide sequence ID" value="NZ_FPBH01000005.1"/>
</dbReference>
<dbReference type="OrthoDB" id="9796919at2"/>
<dbReference type="InterPro" id="IPR016181">
    <property type="entry name" value="Acyl_CoA_acyltransferase"/>
</dbReference>
<dbReference type="PROSITE" id="PS51186">
    <property type="entry name" value="GNAT"/>
    <property type="match status" value="1"/>
</dbReference>
<reference evidence="2 3" key="1">
    <citation type="submission" date="2016-10" db="EMBL/GenBank/DDBJ databases">
        <authorList>
            <person name="de Groot N.N."/>
        </authorList>
    </citation>
    <scope>NUCLEOTIDE SEQUENCE [LARGE SCALE GENOMIC DNA]</scope>
    <source>
        <strain evidence="2 3">LMG 27731</strain>
    </source>
</reference>
<sequence length="266" mass="29743">MLNFSDNLGLATDLLLHAETGMVESQDDYVVVRTPDAPEYFFGNMLVLEQRPSGTDLKRLEADFAQFVGIPPLIAHRTFAWPERADSVVNLDAFVEQGYDATVCRVLAAHPNDIRPVATNSLVDVRKFGTQKDWDDWSRMQLADMPNPSNITSQRYMAHQQTAYRTLIARGLGNWWGAFINDEQVGSLGLFFLGGIGRFQSVLTAEQHRNRNVCKTLVSEVIKLTAGQSDRLVMVADESYHAGALYEAMGFQLQGRVASLCQEPRN</sequence>
<proteinExistence type="predicted"/>
<evidence type="ECO:0000259" key="1">
    <source>
        <dbReference type="PROSITE" id="PS51186"/>
    </source>
</evidence>
<organism evidence="2 3">
    <name type="scientific">Paraburkholderia aspalathi</name>
    <dbReference type="NCBI Taxonomy" id="1324617"/>
    <lineage>
        <taxon>Bacteria</taxon>
        <taxon>Pseudomonadati</taxon>
        <taxon>Pseudomonadota</taxon>
        <taxon>Betaproteobacteria</taxon>
        <taxon>Burkholderiales</taxon>
        <taxon>Burkholderiaceae</taxon>
        <taxon>Paraburkholderia</taxon>
    </lineage>
</organism>
<accession>A0A1I7BVA8</accession>
<protein>
    <submittedName>
        <fullName evidence="2">Acetyltransferase (GNAT) family protein</fullName>
    </submittedName>
</protein>
<dbReference type="Proteomes" id="UP000198844">
    <property type="component" value="Unassembled WGS sequence"/>
</dbReference>
<name>A0A1I7BVA8_9BURK</name>
<gene>
    <name evidence="2" type="ORF">SAMN05192563_1005162</name>
</gene>
<dbReference type="Pfam" id="PF00583">
    <property type="entry name" value="Acetyltransf_1"/>
    <property type="match status" value="1"/>
</dbReference>
<dbReference type="AlphaFoldDB" id="A0A1I7BVA8"/>
<dbReference type="GO" id="GO:0016747">
    <property type="term" value="F:acyltransferase activity, transferring groups other than amino-acyl groups"/>
    <property type="evidence" value="ECO:0007669"/>
    <property type="project" value="InterPro"/>
</dbReference>
<dbReference type="InterPro" id="IPR000182">
    <property type="entry name" value="GNAT_dom"/>
</dbReference>